<feature type="transmembrane region" description="Helical" evidence="1">
    <location>
        <begin position="38"/>
        <end position="55"/>
    </location>
</feature>
<dbReference type="EMBL" id="LCMG01000001">
    <property type="protein sequence ID" value="KKU34392.1"/>
    <property type="molecule type" value="Genomic_DNA"/>
</dbReference>
<reference evidence="3 4" key="1">
    <citation type="journal article" date="2015" name="Nature">
        <title>rRNA introns, odd ribosomes, and small enigmatic genomes across a large radiation of phyla.</title>
        <authorList>
            <person name="Brown C.T."/>
            <person name="Hug L.A."/>
            <person name="Thomas B.C."/>
            <person name="Sharon I."/>
            <person name="Castelle C.J."/>
            <person name="Singh A."/>
            <person name="Wilkins M.J."/>
            <person name="Williams K.H."/>
            <person name="Banfield J.F."/>
        </authorList>
    </citation>
    <scope>NUCLEOTIDE SEQUENCE [LARGE SCALE GENOMIC DNA]</scope>
</reference>
<keyword evidence="1" id="KW-1133">Transmembrane helix</keyword>
<feature type="transmembrane region" description="Helical" evidence="1">
    <location>
        <begin position="61"/>
        <end position="82"/>
    </location>
</feature>
<feature type="transmembrane region" description="Helical" evidence="1">
    <location>
        <begin position="94"/>
        <end position="113"/>
    </location>
</feature>
<dbReference type="InterPro" id="IPR037185">
    <property type="entry name" value="EmrE-like"/>
</dbReference>
<dbReference type="InterPro" id="IPR000620">
    <property type="entry name" value="EamA_dom"/>
</dbReference>
<gene>
    <name evidence="3" type="ORF">UX45_C0001G0101</name>
</gene>
<sequence length="312" mass="34554">MHTYVVMGVVFSLLALVFWGVGDFLIQKTTRLVGSWKAVFYIGVTGSVILFPFVIGQFRFLSWSEIGLLLFFSVLTLVASIFDFEALRKGKMAVVEPIIGLELPITIALSVIIRGEDLSFFQAFLMAVVFVGIVFVTTSKRVSRRSVHAQELNHSNAESRRVYIFEKGVLFAIVGALGMSGINFVVGVGSQDISPTMTIWFIDTFLAVFSFLYFVMKGNGEWKNLWSDIRRHPRIILLQGILDNAAWFTYGVATTWVSISIAITVSQGYIVLAVLLGLILNHEKITFLQKVGIGLSLGGILILSALVADHFI</sequence>
<dbReference type="SUPFAM" id="SSF103481">
    <property type="entry name" value="Multidrug resistance efflux transporter EmrE"/>
    <property type="match status" value="2"/>
</dbReference>
<protein>
    <recommendedName>
        <fullName evidence="2">EamA domain-containing protein</fullName>
    </recommendedName>
</protein>
<dbReference type="PANTHER" id="PTHR22911:SF137">
    <property type="entry name" value="SOLUTE CARRIER FAMILY 35 MEMBER G2-RELATED"/>
    <property type="match status" value="1"/>
</dbReference>
<evidence type="ECO:0000313" key="4">
    <source>
        <dbReference type="Proteomes" id="UP000034705"/>
    </source>
</evidence>
<feature type="transmembrane region" description="Helical" evidence="1">
    <location>
        <begin position="6"/>
        <end position="26"/>
    </location>
</feature>
<comment type="caution">
    <text evidence="3">The sequence shown here is derived from an EMBL/GenBank/DDBJ whole genome shotgun (WGS) entry which is preliminary data.</text>
</comment>
<dbReference type="AlphaFoldDB" id="A0A0G1PNY1"/>
<organism evidence="3 4">
    <name type="scientific">Candidatus Uhrbacteria bacterium GW2011_GWF2_46_218</name>
    <dbReference type="NCBI Taxonomy" id="1619001"/>
    <lineage>
        <taxon>Bacteria</taxon>
        <taxon>Candidatus Uhriibacteriota</taxon>
    </lineage>
</organism>
<dbReference type="Proteomes" id="UP000034705">
    <property type="component" value="Unassembled WGS sequence"/>
</dbReference>
<feature type="transmembrane region" description="Helical" evidence="1">
    <location>
        <begin position="287"/>
        <end position="308"/>
    </location>
</feature>
<keyword evidence="1" id="KW-0472">Membrane</keyword>
<feature type="transmembrane region" description="Helical" evidence="1">
    <location>
        <begin position="235"/>
        <end position="253"/>
    </location>
</feature>
<dbReference type="GO" id="GO:0016020">
    <property type="term" value="C:membrane"/>
    <property type="evidence" value="ECO:0007669"/>
    <property type="project" value="InterPro"/>
</dbReference>
<dbReference type="Pfam" id="PF00892">
    <property type="entry name" value="EamA"/>
    <property type="match status" value="2"/>
</dbReference>
<dbReference type="PANTHER" id="PTHR22911">
    <property type="entry name" value="ACYL-MALONYL CONDENSING ENZYME-RELATED"/>
    <property type="match status" value="1"/>
</dbReference>
<evidence type="ECO:0000256" key="1">
    <source>
        <dbReference type="SAM" id="Phobius"/>
    </source>
</evidence>
<name>A0A0G1PNY1_9BACT</name>
<feature type="domain" description="EamA" evidence="2">
    <location>
        <begin position="167"/>
        <end position="304"/>
    </location>
</feature>
<feature type="transmembrane region" description="Helical" evidence="1">
    <location>
        <begin position="119"/>
        <end position="138"/>
    </location>
</feature>
<proteinExistence type="predicted"/>
<feature type="transmembrane region" description="Helical" evidence="1">
    <location>
        <begin position="259"/>
        <end position="280"/>
    </location>
</feature>
<evidence type="ECO:0000259" key="2">
    <source>
        <dbReference type="Pfam" id="PF00892"/>
    </source>
</evidence>
<keyword evidence="1" id="KW-0812">Transmembrane</keyword>
<feature type="transmembrane region" description="Helical" evidence="1">
    <location>
        <begin position="197"/>
        <end position="215"/>
    </location>
</feature>
<evidence type="ECO:0000313" key="3">
    <source>
        <dbReference type="EMBL" id="KKU34392.1"/>
    </source>
</evidence>
<feature type="domain" description="EamA" evidence="2">
    <location>
        <begin position="7"/>
        <end position="137"/>
    </location>
</feature>
<feature type="transmembrane region" description="Helical" evidence="1">
    <location>
        <begin position="169"/>
        <end position="191"/>
    </location>
</feature>
<accession>A0A0G1PNY1</accession>